<reference evidence="5 6" key="1">
    <citation type="submission" date="2017-03" db="EMBL/GenBank/DDBJ databases">
        <title>Foreign affairs: Plasmid Transfer between Roseobacters and Rhizobia.</title>
        <authorList>
            <person name="Bartling P."/>
            <person name="Bunk B."/>
            <person name="Overmann J."/>
            <person name="Brinkmann H."/>
            <person name="Petersen J."/>
        </authorList>
    </citation>
    <scope>NUCLEOTIDE SEQUENCE [LARGE SCALE GENOMIC DNA]</scope>
    <source>
        <strain evidence="5 6">MACL11</strain>
        <plasmid evidence="6">Plasmid pmm593</plasmid>
    </source>
</reference>
<dbReference type="EMBL" id="CP020331">
    <property type="protein sequence ID" value="AQZ53895.1"/>
    <property type="molecule type" value="Genomic_DNA"/>
</dbReference>
<dbReference type="GO" id="GO:0016829">
    <property type="term" value="F:lyase activity"/>
    <property type="evidence" value="ECO:0007669"/>
    <property type="project" value="UniProtKB-KW"/>
</dbReference>
<dbReference type="InterPro" id="IPR006108">
    <property type="entry name" value="3HC_DH_C"/>
</dbReference>
<keyword evidence="3" id="KW-0511">Multifunctional enzyme</keyword>
<dbReference type="SUPFAM" id="SSF48179">
    <property type="entry name" value="6-phosphogluconate dehydrogenase C-terminal domain-like"/>
    <property type="match status" value="1"/>
</dbReference>
<evidence type="ECO:0000313" key="5">
    <source>
        <dbReference type="EMBL" id="AQZ53895.1"/>
    </source>
</evidence>
<dbReference type="PANTHER" id="PTHR23309">
    <property type="entry name" value="3-HYDROXYACYL-COA DEHYROGENASE"/>
    <property type="match status" value="1"/>
</dbReference>
<sequence>MRKSQGYQLPVADALCAMGRPGQKTGKGYYRYEDGRTPIPDPEVDAVIAGVAERLGVRQRSFSQDEIRERLFYPMVNEGARILEEGIAARSSDIDVIYVHGYGFPAWRGGLMYWADAEGLDRIVAALDGFTDETGESRLEPAPLLRRLAEADQGFADLQSNGKTED</sequence>
<keyword evidence="2" id="KW-0456">Lyase</keyword>
<accession>A0A1U9Z876</accession>
<dbReference type="Pfam" id="PF00725">
    <property type="entry name" value="3HCDH"/>
    <property type="match status" value="1"/>
</dbReference>
<dbReference type="Proteomes" id="UP000191135">
    <property type="component" value="Plasmid pMM593"/>
</dbReference>
<feature type="domain" description="3-hydroxyacyl-CoA dehydrogenase C-terminal" evidence="4">
    <location>
        <begin position="69"/>
        <end position="152"/>
    </location>
</feature>
<name>A0A1U9Z876_9HYPH</name>
<evidence type="ECO:0000256" key="3">
    <source>
        <dbReference type="ARBA" id="ARBA00023268"/>
    </source>
</evidence>
<evidence type="ECO:0000313" key="6">
    <source>
        <dbReference type="Proteomes" id="UP000191135"/>
    </source>
</evidence>
<dbReference type="InterPro" id="IPR008927">
    <property type="entry name" value="6-PGluconate_DH-like_C_sf"/>
</dbReference>
<dbReference type="GO" id="GO:0016616">
    <property type="term" value="F:oxidoreductase activity, acting on the CH-OH group of donors, NAD or NADP as acceptor"/>
    <property type="evidence" value="ECO:0007669"/>
    <property type="project" value="InterPro"/>
</dbReference>
<keyword evidence="1" id="KW-0413">Isomerase</keyword>
<dbReference type="RefSeq" id="WP_018063907.1">
    <property type="nucleotide sequence ID" value="NZ_AQWH01000005.1"/>
</dbReference>
<keyword evidence="5" id="KW-0614">Plasmid</keyword>
<evidence type="ECO:0000256" key="2">
    <source>
        <dbReference type="ARBA" id="ARBA00023239"/>
    </source>
</evidence>
<dbReference type="AlphaFoldDB" id="A0A1U9Z876"/>
<dbReference type="Gene3D" id="1.10.1040.50">
    <property type="match status" value="1"/>
</dbReference>
<dbReference type="GO" id="GO:0016853">
    <property type="term" value="F:isomerase activity"/>
    <property type="evidence" value="ECO:0007669"/>
    <property type="project" value="UniProtKB-KW"/>
</dbReference>
<evidence type="ECO:0000259" key="4">
    <source>
        <dbReference type="Pfam" id="PF00725"/>
    </source>
</evidence>
<dbReference type="GO" id="GO:0006631">
    <property type="term" value="P:fatty acid metabolic process"/>
    <property type="evidence" value="ECO:0007669"/>
    <property type="project" value="InterPro"/>
</dbReference>
<evidence type="ECO:0000256" key="1">
    <source>
        <dbReference type="ARBA" id="ARBA00023235"/>
    </source>
</evidence>
<organism evidence="5 6">
    <name type="scientific">Martelella mediterranea DSM 17316</name>
    <dbReference type="NCBI Taxonomy" id="1122214"/>
    <lineage>
        <taxon>Bacteria</taxon>
        <taxon>Pseudomonadati</taxon>
        <taxon>Pseudomonadota</taxon>
        <taxon>Alphaproteobacteria</taxon>
        <taxon>Hyphomicrobiales</taxon>
        <taxon>Aurantimonadaceae</taxon>
        <taxon>Martelella</taxon>
    </lineage>
</organism>
<keyword evidence="6" id="KW-1185">Reference proteome</keyword>
<proteinExistence type="predicted"/>
<geneLocation type="plasmid" evidence="6">
    <name>pmm593</name>
</geneLocation>
<protein>
    <submittedName>
        <fullName evidence="5">Fatty acid oxidation complex subunit alpha</fullName>
    </submittedName>
</protein>
<dbReference type="KEGG" id="mmed:Mame_04603"/>
<dbReference type="eggNOG" id="COG1250">
    <property type="taxonomic scope" value="Bacteria"/>
</dbReference>
<gene>
    <name evidence="5" type="primary">fadB_7</name>
    <name evidence="5" type="ORF">Mame_04603</name>
</gene>